<dbReference type="EMBL" id="CAJVPU010001461">
    <property type="protein sequence ID" value="CAG8481270.1"/>
    <property type="molecule type" value="Genomic_DNA"/>
</dbReference>
<feature type="non-terminal residue" evidence="1">
    <location>
        <position position="249"/>
    </location>
</feature>
<name>A0ACA9KLQ6_9GLOM</name>
<keyword evidence="2" id="KW-1185">Reference proteome</keyword>
<organism evidence="1 2">
    <name type="scientific">Dentiscutata heterogama</name>
    <dbReference type="NCBI Taxonomy" id="1316150"/>
    <lineage>
        <taxon>Eukaryota</taxon>
        <taxon>Fungi</taxon>
        <taxon>Fungi incertae sedis</taxon>
        <taxon>Mucoromycota</taxon>
        <taxon>Glomeromycotina</taxon>
        <taxon>Glomeromycetes</taxon>
        <taxon>Diversisporales</taxon>
        <taxon>Gigasporaceae</taxon>
        <taxon>Dentiscutata</taxon>
    </lineage>
</organism>
<protein>
    <submittedName>
        <fullName evidence="1">5410_t:CDS:1</fullName>
    </submittedName>
</protein>
<sequence>MAASNNSHDSYIISTIKSSYPIIKPLASVNLLTPVIEPSNIESLFPVIEPSNIKPLSPIIASSSNSTNPKNRSDIDLFSDIKDASEPEDINDRKLWPNSVVKSLLIYLSDHINDYQLKKNQFYYKAALYFGKGKTGLQVATKIRWLINKYMKENTNKTRKAVSKWIFFTEMNKIFGNRENVNPKYIIDSMGKPSKNTNQSEKDHSLKRKKYKLSEDDEVYIHKISKSKKIAAQTKKQLYDLEKEKLEFE</sequence>
<comment type="caution">
    <text evidence="1">The sequence shown here is derived from an EMBL/GenBank/DDBJ whole genome shotgun (WGS) entry which is preliminary data.</text>
</comment>
<reference evidence="1" key="1">
    <citation type="submission" date="2021-06" db="EMBL/GenBank/DDBJ databases">
        <authorList>
            <person name="Kallberg Y."/>
            <person name="Tangrot J."/>
            <person name="Rosling A."/>
        </authorList>
    </citation>
    <scope>NUCLEOTIDE SEQUENCE</scope>
    <source>
        <strain evidence="1">IL203A</strain>
    </source>
</reference>
<proteinExistence type="predicted"/>
<evidence type="ECO:0000313" key="1">
    <source>
        <dbReference type="EMBL" id="CAG8481270.1"/>
    </source>
</evidence>
<gene>
    <name evidence="1" type="ORF">DHETER_LOCUS2136</name>
</gene>
<accession>A0ACA9KLQ6</accession>
<dbReference type="Proteomes" id="UP000789702">
    <property type="component" value="Unassembled WGS sequence"/>
</dbReference>
<evidence type="ECO:0000313" key="2">
    <source>
        <dbReference type="Proteomes" id="UP000789702"/>
    </source>
</evidence>